<evidence type="ECO:0000313" key="14">
    <source>
        <dbReference type="EMBL" id="OWK51000.1"/>
    </source>
</evidence>
<reference evidence="14 15" key="1">
    <citation type="submission" date="2017-05" db="EMBL/GenBank/DDBJ databases">
        <title>Genome of assembly of the Bengalese finch, Lonchura striata domestica.</title>
        <authorList>
            <person name="Colquitt B.M."/>
            <person name="Brainard M.S."/>
        </authorList>
    </citation>
    <scope>NUCLEOTIDE SEQUENCE [LARGE SCALE GENOMIC DNA]</scope>
    <source>
        <strain evidence="14">White83orange57</strain>
    </source>
</reference>
<proteinExistence type="inferred from homology"/>
<keyword evidence="7" id="KW-1133">Transmembrane helix</keyword>
<dbReference type="STRING" id="299123.ENSLSDP00000007995"/>
<dbReference type="Pfam" id="PF02517">
    <property type="entry name" value="Rce1-like"/>
    <property type="match status" value="1"/>
</dbReference>
<keyword evidence="6" id="KW-0256">Endoplasmic reticulum</keyword>
<comment type="subcellular location">
    <subcellularLocation>
        <location evidence="1">Endoplasmic reticulum membrane</location>
        <topology evidence="1">Multi-pass membrane protein</topology>
    </subcellularLocation>
</comment>
<evidence type="ECO:0000256" key="8">
    <source>
        <dbReference type="ARBA" id="ARBA00023136"/>
    </source>
</evidence>
<evidence type="ECO:0000256" key="4">
    <source>
        <dbReference type="ARBA" id="ARBA00022692"/>
    </source>
</evidence>
<evidence type="ECO:0000256" key="12">
    <source>
        <dbReference type="ARBA" id="ARBA00049763"/>
    </source>
</evidence>
<dbReference type="PANTHER" id="PTHR13046:SF0">
    <property type="entry name" value="CAAX PRENYL PROTEASE 2"/>
    <property type="match status" value="1"/>
</dbReference>
<accession>A0A218UBZ3</accession>
<dbReference type="EMBL" id="MUZQ01000478">
    <property type="protein sequence ID" value="OWK51000.1"/>
    <property type="molecule type" value="Genomic_DNA"/>
</dbReference>
<dbReference type="PANTHER" id="PTHR13046">
    <property type="entry name" value="PROTEASE U48 CAAX PRENYL PROTEASE RCE1"/>
    <property type="match status" value="1"/>
</dbReference>
<evidence type="ECO:0000256" key="10">
    <source>
        <dbReference type="ARBA" id="ARBA00047280"/>
    </source>
</evidence>
<keyword evidence="15" id="KW-1185">Reference proteome</keyword>
<evidence type="ECO:0000256" key="6">
    <source>
        <dbReference type="ARBA" id="ARBA00022824"/>
    </source>
</evidence>
<evidence type="ECO:0000259" key="13">
    <source>
        <dbReference type="Pfam" id="PF02517"/>
    </source>
</evidence>
<feature type="domain" description="CAAX prenyl protease 2/Lysostaphin resistance protein A-like" evidence="13">
    <location>
        <begin position="158"/>
        <end position="209"/>
    </location>
</feature>
<evidence type="ECO:0000313" key="15">
    <source>
        <dbReference type="Proteomes" id="UP000197619"/>
    </source>
</evidence>
<comment type="similarity">
    <text evidence="2">Belongs to the peptidase U48 family.</text>
</comment>
<protein>
    <recommendedName>
        <fullName evidence="12">CAAX prenyl protease 2</fullName>
        <ecNumber evidence="11">3.4.26.1</ecNumber>
    </recommendedName>
    <alternativeName>
        <fullName evidence="9">Farnesylated proteins-converting enzyme 2</fullName>
    </alternativeName>
</protein>
<name>A0A218UBZ3_9PASE</name>
<gene>
    <name evidence="14" type="primary">RCE1</name>
    <name evidence="14" type="ORF">RLOC_00006293</name>
</gene>
<evidence type="ECO:0000256" key="2">
    <source>
        <dbReference type="ARBA" id="ARBA00006897"/>
    </source>
</evidence>
<keyword evidence="5" id="KW-0378">Hydrolase</keyword>
<dbReference type="GO" id="GO:0071586">
    <property type="term" value="P:CAAX-box protein processing"/>
    <property type="evidence" value="ECO:0007669"/>
    <property type="project" value="InterPro"/>
</dbReference>
<keyword evidence="4" id="KW-0812">Transmembrane</keyword>
<evidence type="ECO:0000256" key="11">
    <source>
        <dbReference type="ARBA" id="ARBA00049729"/>
    </source>
</evidence>
<keyword evidence="8" id="KW-0472">Membrane</keyword>
<dbReference type="AlphaFoldDB" id="A0A218UBZ3"/>
<evidence type="ECO:0000256" key="9">
    <source>
        <dbReference type="ARBA" id="ARBA00032607"/>
    </source>
</evidence>
<keyword evidence="3 14" id="KW-0645">Protease</keyword>
<comment type="catalytic activity">
    <reaction evidence="10">
        <text>Hydrolyzes the peptide bond -P2-(S-farnesyl or geranylgeranyl)C-P1'-P2'-P3'-COOH where P1' and P2' are amino acids with aliphatic sidechains and P3' is any C-terminal residue.</text>
        <dbReference type="EC" id="3.4.26.1"/>
    </reaction>
</comment>
<evidence type="ECO:0000256" key="1">
    <source>
        <dbReference type="ARBA" id="ARBA00004477"/>
    </source>
</evidence>
<evidence type="ECO:0000256" key="5">
    <source>
        <dbReference type="ARBA" id="ARBA00022801"/>
    </source>
</evidence>
<evidence type="ECO:0000256" key="3">
    <source>
        <dbReference type="ARBA" id="ARBA00022670"/>
    </source>
</evidence>
<evidence type="ECO:0000256" key="7">
    <source>
        <dbReference type="ARBA" id="ARBA00022989"/>
    </source>
</evidence>
<dbReference type="EC" id="3.4.26.1" evidence="11"/>
<dbReference type="InterPro" id="IPR039731">
    <property type="entry name" value="Rce1"/>
</dbReference>
<dbReference type="GO" id="GO:0005789">
    <property type="term" value="C:endoplasmic reticulum membrane"/>
    <property type="evidence" value="ECO:0007669"/>
    <property type="project" value="UniProtKB-SubCell"/>
</dbReference>
<dbReference type="Proteomes" id="UP000197619">
    <property type="component" value="Unassembled WGS sequence"/>
</dbReference>
<comment type="caution">
    <text evidence="14">The sequence shown here is derived from an EMBL/GenBank/DDBJ whole genome shotgun (WGS) entry which is preliminary data.</text>
</comment>
<sequence length="225" mass="24320">MRRLLLAQLEPTLRLGHPVLARGLQALLHPILGGLRRQHQAQQLVAQAQALAVAAVTAVVAASSSGRFRSACLGALQPLRRDHPAVIKRRFTSVLVVSGLAPALVWLWKELTGVKADTPLPALLGLRLEGLLPATLLPLLLTMVDPRVWALCLGDVRWLRNQVVAPLTEELVFRACMLPMLVPCTGPGPAVLACPLFFGVAHFHHVIEQLRFRHGSVGSIFMAAG</sequence>
<dbReference type="InterPro" id="IPR003675">
    <property type="entry name" value="Rce1/LyrA-like_dom"/>
</dbReference>
<dbReference type="GO" id="GO:0004222">
    <property type="term" value="F:metalloendopeptidase activity"/>
    <property type="evidence" value="ECO:0007669"/>
    <property type="project" value="InterPro"/>
</dbReference>
<organism evidence="14 15">
    <name type="scientific">Lonchura striata</name>
    <name type="common">white-rumped munia</name>
    <dbReference type="NCBI Taxonomy" id="40157"/>
    <lineage>
        <taxon>Eukaryota</taxon>
        <taxon>Metazoa</taxon>
        <taxon>Chordata</taxon>
        <taxon>Craniata</taxon>
        <taxon>Vertebrata</taxon>
        <taxon>Euteleostomi</taxon>
        <taxon>Archelosauria</taxon>
        <taxon>Archosauria</taxon>
        <taxon>Dinosauria</taxon>
        <taxon>Saurischia</taxon>
        <taxon>Theropoda</taxon>
        <taxon>Coelurosauria</taxon>
        <taxon>Aves</taxon>
        <taxon>Neognathae</taxon>
        <taxon>Neoaves</taxon>
        <taxon>Telluraves</taxon>
        <taxon>Australaves</taxon>
        <taxon>Passeriformes</taxon>
        <taxon>Passeroidea</taxon>
        <taxon>Estrildidae</taxon>
        <taxon>Estrildinae</taxon>
        <taxon>Lonchura</taxon>
    </lineage>
</organism>